<proteinExistence type="predicted"/>
<organism evidence="2 3">
    <name type="scientific">Penicillium flavigenum</name>
    <dbReference type="NCBI Taxonomy" id="254877"/>
    <lineage>
        <taxon>Eukaryota</taxon>
        <taxon>Fungi</taxon>
        <taxon>Dikarya</taxon>
        <taxon>Ascomycota</taxon>
        <taxon>Pezizomycotina</taxon>
        <taxon>Eurotiomycetes</taxon>
        <taxon>Eurotiomycetidae</taxon>
        <taxon>Eurotiales</taxon>
        <taxon>Aspergillaceae</taxon>
        <taxon>Penicillium</taxon>
    </lineage>
</organism>
<evidence type="ECO:0000313" key="3">
    <source>
        <dbReference type="Proteomes" id="UP000191342"/>
    </source>
</evidence>
<accession>A0A1V6TSG2</accession>
<dbReference type="AlphaFoldDB" id="A0A1V6TSG2"/>
<keyword evidence="3" id="KW-1185">Reference proteome</keyword>
<gene>
    <name evidence="2" type="ORF">PENFLA_c004G04673</name>
</gene>
<reference evidence="3" key="1">
    <citation type="journal article" date="2017" name="Nat. Microbiol.">
        <title>Global analysis of biosynthetic gene clusters reveals vast potential of secondary metabolite production in Penicillium species.</title>
        <authorList>
            <person name="Nielsen J.C."/>
            <person name="Grijseels S."/>
            <person name="Prigent S."/>
            <person name="Ji B."/>
            <person name="Dainat J."/>
            <person name="Nielsen K.F."/>
            <person name="Frisvad J.C."/>
            <person name="Workman M."/>
            <person name="Nielsen J."/>
        </authorList>
    </citation>
    <scope>NUCLEOTIDE SEQUENCE [LARGE SCALE GENOMIC DNA]</scope>
    <source>
        <strain evidence="3">IBT 14082</strain>
    </source>
</reference>
<name>A0A1V6TSG2_9EURO</name>
<evidence type="ECO:0000313" key="2">
    <source>
        <dbReference type="EMBL" id="OQE29096.1"/>
    </source>
</evidence>
<feature type="compositionally biased region" description="Basic residues" evidence="1">
    <location>
        <begin position="20"/>
        <end position="35"/>
    </location>
</feature>
<dbReference type="EMBL" id="MLQL01000004">
    <property type="protein sequence ID" value="OQE29096.1"/>
    <property type="molecule type" value="Genomic_DNA"/>
</dbReference>
<dbReference type="Proteomes" id="UP000191342">
    <property type="component" value="Unassembled WGS sequence"/>
</dbReference>
<feature type="region of interest" description="Disordered" evidence="1">
    <location>
        <begin position="99"/>
        <end position="123"/>
    </location>
</feature>
<dbReference type="OrthoDB" id="10320908at2759"/>
<comment type="caution">
    <text evidence="2">The sequence shown here is derived from an EMBL/GenBank/DDBJ whole genome shotgun (WGS) entry which is preliminary data.</text>
</comment>
<evidence type="ECO:0000256" key="1">
    <source>
        <dbReference type="SAM" id="MobiDB-lite"/>
    </source>
</evidence>
<feature type="compositionally biased region" description="Pro residues" evidence="1">
    <location>
        <begin position="8"/>
        <end position="17"/>
    </location>
</feature>
<sequence>MAKSSGNAPPPTPPSTPPSKRGKKGPLRKMKAHQKAIKERKLARITARYNALAEHYLQQVTSSSNADSVLEIHWMGGGVSAHPEEMRNRCLKIIHDMAVDGDNRDNPSVKPKKKEKQTGDFVA</sequence>
<feature type="region of interest" description="Disordered" evidence="1">
    <location>
        <begin position="1"/>
        <end position="36"/>
    </location>
</feature>
<protein>
    <submittedName>
        <fullName evidence="2">Uncharacterized protein</fullName>
    </submittedName>
</protein>